<dbReference type="GO" id="GO:0016887">
    <property type="term" value="F:ATP hydrolysis activity"/>
    <property type="evidence" value="ECO:0007669"/>
    <property type="project" value="InterPro"/>
</dbReference>
<dbReference type="OrthoDB" id="811374at2"/>
<dbReference type="EMBL" id="VIWO01000005">
    <property type="protein sequence ID" value="TWF39578.1"/>
    <property type="molecule type" value="Genomic_DNA"/>
</dbReference>
<name>A0A561PNC6_9BACT</name>
<comment type="caution">
    <text evidence="2">The sequence shown here is derived from an EMBL/GenBank/DDBJ whole genome shotgun (WGS) entry which is preliminary data.</text>
</comment>
<gene>
    <name evidence="2" type="ORF">FHW36_10515</name>
</gene>
<sequence>MAKREKANKGMSDMSVEKLAPIANKSFSYNDLADDRRFEELVYSLYKRRIEKGELPEFDTISLMQGVGEKGRDSVLLKQGRNRGVIQCKKHKNSLSKSDFGLEITKFALHRTQDEKLISDLDDFTYYIAVSTGFVQKCTEFIDQFSELIEEESDLNSWITQNINSFKRLSHLDPVLVRPKVLAILLKIKIRKIFPVDMDVMLSNDDSSDIIQNFFSVRVVTDNSAIQRFEEKFDGHFNKNLDNNKLKAELQRGSSSLRFEKNVFADIPDSHIERIETEELLMWVKNDVVKDKEGRDLNICLLAGNAGIGKTTILKDLYDKLEREGIATLALKADKLYASNMSDLQQKIGLSIPVYDFIEQCKQQYSKTILIFDQIDALSQALSSNREYINTFKSLIDNYTHDENIRIIISIRTFDLHFDPSLNYYKGSKTIDVRSLSDDQVLSHLERLGVSKLQVSSRLIELLRIPNNLNVFSKIVAAGETDFGFTSLQSLYSALWKQKVSNISSLSNLSGKDVKKVAFFMVKCMFEKQQITIGDHLLDDYNREVLYLESEHLITRDRQQVQFFHQTFYDYVFAKRFIEDGENLVEYIKQQDQSIHVRSAIKMILSYLRDFDPKSYFDVIKCLFEDNEICFHIKHLLMSILAYIDEPFEEEYRIVLNAISSSIELEILLVKHCRSTPWLIFLIRNNLLAYLEIADDMPWRKIDVRALGLQQRNERFKWFQVVNLIRYHIERDNSVGWDFLMRVNDNYFIWEVLFRIDSWKDPRLHILLEKCKELEDKDPIVYQHILEQMSETAPHQALSRIRLEIDLDDELQESVSRDEKKVLSILSEKIPEKMINFLTDVFVSYLGDKPNDTKLFSLEWKFDKVNWNSEQRSGIEYIYWLLGGCLRTAAGRSAPEFVLFLKRFGNSVHTFILRLLVYSLTTNEQVFHHEIYELFRHLHAFRNLRFERNFDREFRALLQLTFSMWGEQEQLYVINAVKYLIVQEEIQLMKDRNHRYKIFGECKHALLQKFPQAVIDSDLKLRRDFLELNRKFGVDPDTILPLPHGGMVRNPLKESAYKKMGAKQWLKSFKRYNKEREHSDYKRSDFLKGGLYQHAQAFRNCIKENPNNVVVLVIAASIGDNSIHIDYIIMGLLGLTEANVERAIILPLFKRVVKERTEELSGQERLLITVAGYLISGEVVDIEVLNLLISFAEREIEDTPRNIYNTEPSQKMKLLEEGVNSIPGAAIIALVHVVDKRYEDLLFSIVEKILETGGERKRACMYFKFAYLMNLNLERTCRVFVDHFNKEQSARVQVSALWSLSYISAHAFDKVKKAIGSITALAEISKDEQEDLFPILYRAYLYDESDSEDLLDTFIDKFPDVLNRMLYHVTENYLLFPNKSHRILLILMNKAALVQKEEARISLFNIDHIPIDEIEDVIRQFIDMPNFTFSNDLLDYLTEQCARSPFKCVELFNLCIERSLGQGQDMNFFRGQENAVKFVVAAFNTIKLNDMQSRTARNRLLTSLDTTLKDFRFGENVEAVLEEIG</sequence>
<dbReference type="Gene3D" id="3.40.50.300">
    <property type="entry name" value="P-loop containing nucleotide triphosphate hydrolases"/>
    <property type="match status" value="1"/>
</dbReference>
<dbReference type="InterPro" id="IPR003959">
    <property type="entry name" value="ATPase_AAA_core"/>
</dbReference>
<evidence type="ECO:0000313" key="2">
    <source>
        <dbReference type="EMBL" id="TWF39578.1"/>
    </source>
</evidence>
<dbReference type="InterPro" id="IPR027417">
    <property type="entry name" value="P-loop_NTPase"/>
</dbReference>
<protein>
    <submittedName>
        <fullName evidence="2">ATPase family protein associated with various cellular activities (AAA)</fullName>
    </submittedName>
</protein>
<dbReference type="SUPFAM" id="SSF52540">
    <property type="entry name" value="P-loop containing nucleoside triphosphate hydrolases"/>
    <property type="match status" value="1"/>
</dbReference>
<dbReference type="CDD" id="cd00009">
    <property type="entry name" value="AAA"/>
    <property type="match status" value="1"/>
</dbReference>
<feature type="domain" description="ATPase AAA-type core" evidence="1">
    <location>
        <begin position="301"/>
        <end position="410"/>
    </location>
</feature>
<evidence type="ECO:0000313" key="3">
    <source>
        <dbReference type="Proteomes" id="UP000320811"/>
    </source>
</evidence>
<proteinExistence type="predicted"/>
<dbReference type="RefSeq" id="WP_145670779.1">
    <property type="nucleotide sequence ID" value="NZ_VIWO01000005.1"/>
</dbReference>
<accession>A0A561PNC6</accession>
<reference evidence="2 3" key="1">
    <citation type="submission" date="2019-06" db="EMBL/GenBank/DDBJ databases">
        <title>Sorghum-associated microbial communities from plants grown in Nebraska, USA.</title>
        <authorList>
            <person name="Schachtman D."/>
        </authorList>
    </citation>
    <scope>NUCLEOTIDE SEQUENCE [LARGE SCALE GENOMIC DNA]</scope>
    <source>
        <strain evidence="2 3">1209</strain>
    </source>
</reference>
<organism evidence="2 3">
    <name type="scientific">Chitinophaga polysaccharea</name>
    <dbReference type="NCBI Taxonomy" id="1293035"/>
    <lineage>
        <taxon>Bacteria</taxon>
        <taxon>Pseudomonadati</taxon>
        <taxon>Bacteroidota</taxon>
        <taxon>Chitinophagia</taxon>
        <taxon>Chitinophagales</taxon>
        <taxon>Chitinophagaceae</taxon>
        <taxon>Chitinophaga</taxon>
    </lineage>
</organism>
<evidence type="ECO:0000259" key="1">
    <source>
        <dbReference type="Pfam" id="PF00004"/>
    </source>
</evidence>
<dbReference type="GO" id="GO:0005524">
    <property type="term" value="F:ATP binding"/>
    <property type="evidence" value="ECO:0007669"/>
    <property type="project" value="InterPro"/>
</dbReference>
<dbReference type="Proteomes" id="UP000320811">
    <property type="component" value="Unassembled WGS sequence"/>
</dbReference>
<dbReference type="Pfam" id="PF00004">
    <property type="entry name" value="AAA"/>
    <property type="match status" value="1"/>
</dbReference>
<keyword evidence="3" id="KW-1185">Reference proteome</keyword>